<protein>
    <submittedName>
        <fullName evidence="1">DUF4126 family protein</fullName>
    </submittedName>
</protein>
<accession>A0A6I4HWQ9</accession>
<dbReference type="Proteomes" id="UP000429232">
    <property type="component" value="Chromosome"/>
</dbReference>
<dbReference type="RefSeq" id="WP_157524066.1">
    <property type="nucleotide sequence ID" value="NZ_CP066775.1"/>
</dbReference>
<name>A0A6I4HWQ9_9SPHI</name>
<keyword evidence="2" id="KW-1185">Reference proteome</keyword>
<evidence type="ECO:0000313" key="2">
    <source>
        <dbReference type="Proteomes" id="UP000429232"/>
    </source>
</evidence>
<organism evidence="1 2">
    <name type="scientific">Mucilaginibacter ginkgonis</name>
    <dbReference type="NCBI Taxonomy" id="2682091"/>
    <lineage>
        <taxon>Bacteria</taxon>
        <taxon>Pseudomonadati</taxon>
        <taxon>Bacteroidota</taxon>
        <taxon>Sphingobacteriia</taxon>
        <taxon>Sphingobacteriales</taxon>
        <taxon>Sphingobacteriaceae</taxon>
        <taxon>Mucilaginibacter</taxon>
    </lineage>
</organism>
<reference evidence="1 2" key="1">
    <citation type="submission" date="2020-12" db="EMBL/GenBank/DDBJ databases">
        <title>HMF7856_wgs.fasta genome submission.</title>
        <authorList>
            <person name="Kang H."/>
            <person name="Kim H."/>
            <person name="Joh K."/>
        </authorList>
    </citation>
    <scope>NUCLEOTIDE SEQUENCE [LARGE SCALE GENOMIC DNA]</scope>
    <source>
        <strain evidence="1 2">HMF7856</strain>
    </source>
</reference>
<proteinExistence type="predicted"/>
<sequence length="160" mass="16639">MSKKMKEPFWQAVGVGALAGMRTFSAPAVTSHILSHHHSRNIGRSGLKFMQNDKVSVALKVLALSEFVGDKMPSAPNRIQPAGLIGRVAAGMVAGASIYKAAGNKPLRGVIIGGVSALASTYASFYIRKQTVKQTRILDPVIGLIEDALVVSGGAGLAAA</sequence>
<dbReference type="EMBL" id="CP066775">
    <property type="protein sequence ID" value="QQL51380.1"/>
    <property type="molecule type" value="Genomic_DNA"/>
</dbReference>
<dbReference type="InterPro" id="IPR025196">
    <property type="entry name" value="DUF4126"/>
</dbReference>
<evidence type="ECO:0000313" key="1">
    <source>
        <dbReference type="EMBL" id="QQL51380.1"/>
    </source>
</evidence>
<gene>
    <name evidence="1" type="ORF">GO620_008040</name>
</gene>
<dbReference type="Pfam" id="PF13548">
    <property type="entry name" value="DUF4126"/>
    <property type="match status" value="1"/>
</dbReference>
<dbReference type="KEGG" id="mgik:GO620_008040"/>
<dbReference type="AlphaFoldDB" id="A0A6I4HWQ9"/>